<proteinExistence type="predicted"/>
<dbReference type="InterPro" id="IPR037500">
    <property type="entry name" value="Msp1"/>
</dbReference>
<evidence type="ECO:0000313" key="2">
    <source>
        <dbReference type="Proteomes" id="UP001642360"/>
    </source>
</evidence>
<accession>A0ABC8THF4</accession>
<name>A0ABC8THF4_9AQUA</name>
<sequence>MRKGTEPVEGIVSNLIALLVKRMCSDLQGPESNLFDTDAQFYVQHLIRKLGSDSYIGQRVILSVSQRISVLAESLLAMDPFDEAFPNIHSCMYVMIQLIEFLVSDYYRTWSRDECFDTRLFEEWVTSVLHARKALEHLESRNGLYILYIDRVIGEVAKLGGQAPSLQKLKSDIFDKLFCG</sequence>
<gene>
    <name evidence="1" type="ORF">ILEXP_LOCUS38290</name>
</gene>
<dbReference type="PANTHER" id="PTHR35768">
    <property type="entry name" value="PROTEIN MULTIPOLAR SPINDLE 1"/>
    <property type="match status" value="1"/>
</dbReference>
<dbReference type="AlphaFoldDB" id="A0ABC8THF4"/>
<dbReference type="EMBL" id="CAUOFW020005169">
    <property type="protein sequence ID" value="CAK9168875.1"/>
    <property type="molecule type" value="Genomic_DNA"/>
</dbReference>
<reference evidence="1 2" key="1">
    <citation type="submission" date="2024-02" db="EMBL/GenBank/DDBJ databases">
        <authorList>
            <person name="Vignale AGUSTIN F."/>
            <person name="Sosa J E."/>
            <person name="Modenutti C."/>
        </authorList>
    </citation>
    <scope>NUCLEOTIDE SEQUENCE [LARGE SCALE GENOMIC DNA]</scope>
</reference>
<evidence type="ECO:0000313" key="1">
    <source>
        <dbReference type="EMBL" id="CAK9168875.1"/>
    </source>
</evidence>
<keyword evidence="2" id="KW-1185">Reference proteome</keyword>
<dbReference type="PANTHER" id="PTHR35768:SF1">
    <property type="entry name" value="PROTEIN MULTIPOLAR SPINDLE 1"/>
    <property type="match status" value="1"/>
</dbReference>
<organism evidence="1 2">
    <name type="scientific">Ilex paraguariensis</name>
    <name type="common">yerba mate</name>
    <dbReference type="NCBI Taxonomy" id="185542"/>
    <lineage>
        <taxon>Eukaryota</taxon>
        <taxon>Viridiplantae</taxon>
        <taxon>Streptophyta</taxon>
        <taxon>Embryophyta</taxon>
        <taxon>Tracheophyta</taxon>
        <taxon>Spermatophyta</taxon>
        <taxon>Magnoliopsida</taxon>
        <taxon>eudicotyledons</taxon>
        <taxon>Gunneridae</taxon>
        <taxon>Pentapetalae</taxon>
        <taxon>asterids</taxon>
        <taxon>campanulids</taxon>
        <taxon>Aquifoliales</taxon>
        <taxon>Aquifoliaceae</taxon>
        <taxon>Ilex</taxon>
    </lineage>
</organism>
<dbReference type="Proteomes" id="UP001642360">
    <property type="component" value="Unassembled WGS sequence"/>
</dbReference>
<protein>
    <submittedName>
        <fullName evidence="1">Uncharacterized protein</fullName>
    </submittedName>
</protein>
<comment type="caution">
    <text evidence="1">The sequence shown here is derived from an EMBL/GenBank/DDBJ whole genome shotgun (WGS) entry which is preliminary data.</text>
</comment>